<evidence type="ECO:0000313" key="2">
    <source>
        <dbReference type="Proteomes" id="UP000550714"/>
    </source>
</evidence>
<keyword evidence="2" id="KW-1185">Reference proteome</keyword>
<proteinExistence type="predicted"/>
<reference evidence="1 2" key="1">
    <citation type="submission" date="2020-08" db="EMBL/GenBank/DDBJ databases">
        <title>Genomic Encyclopedia of Type Strains, Phase III (KMG-III): the genomes of soil and plant-associated and newly described type strains.</title>
        <authorList>
            <person name="Whitman W."/>
        </authorList>
    </citation>
    <scope>NUCLEOTIDE SEQUENCE [LARGE SCALE GENOMIC DNA]</scope>
    <source>
        <strain evidence="1 2">CECT 8577</strain>
    </source>
</reference>
<comment type="caution">
    <text evidence="1">The sequence shown here is derived from an EMBL/GenBank/DDBJ whole genome shotgun (WGS) entry which is preliminary data.</text>
</comment>
<organism evidence="1 2">
    <name type="scientific">Prauserella isguenensis</name>
    <dbReference type="NCBI Taxonomy" id="1470180"/>
    <lineage>
        <taxon>Bacteria</taxon>
        <taxon>Bacillati</taxon>
        <taxon>Actinomycetota</taxon>
        <taxon>Actinomycetes</taxon>
        <taxon>Pseudonocardiales</taxon>
        <taxon>Pseudonocardiaceae</taxon>
        <taxon>Prauserella</taxon>
    </lineage>
</organism>
<dbReference type="InterPro" id="IPR011200">
    <property type="entry name" value="UCP012608"/>
</dbReference>
<protein>
    <recommendedName>
        <fullName evidence="3">DUF2332 domain-containing protein</fullName>
    </recommendedName>
</protein>
<sequence length="369" mass="39583">MADVGTAKERLRRFADHEAAGISPLYSHLAGHAAEDDDVAALLLEAGTGGDAHPNLLLAVAHRLIQAEPIHPLSRYYPSLGGMDGVDGATWPEFRTFLLERSDRVKELLRTRFTQTNEVNRAAVLYPAVARAAKEAKGKVGLVEAGCSAGLLLGMDRFAYQYRLPGGEQLAAGPKKTPVGLHCAVELADGAQPPTVPTKLNVGAKVGLDRNPVDAQDDDELAWLEACVWADQPDRIRMLRTAADAQAKDVPELVAGDAAGGLSTAADRVPEGMPLVVFTSHVLMYMEPEHRDEFVTALGELAGRRPVWWASLEPYEYGLGLVLPHREDLAYASTARPAVGLVSWKNGTPSGQALALADPHGQRMTWLGG</sequence>
<dbReference type="RefSeq" id="WP_183657707.1">
    <property type="nucleotide sequence ID" value="NZ_JACHWU010000005.1"/>
</dbReference>
<gene>
    <name evidence="1" type="ORF">FHS23_003840</name>
</gene>
<name>A0A839S7W4_9PSEU</name>
<evidence type="ECO:0000313" key="1">
    <source>
        <dbReference type="EMBL" id="MBB3052799.1"/>
    </source>
</evidence>
<dbReference type="Pfam" id="PF10094">
    <property type="entry name" value="DUF2332"/>
    <property type="match status" value="1"/>
</dbReference>
<evidence type="ECO:0008006" key="3">
    <source>
        <dbReference type="Google" id="ProtNLM"/>
    </source>
</evidence>
<dbReference type="EMBL" id="JACHWU010000005">
    <property type="protein sequence ID" value="MBB3052799.1"/>
    <property type="molecule type" value="Genomic_DNA"/>
</dbReference>
<accession>A0A839S7W4</accession>
<dbReference type="Proteomes" id="UP000550714">
    <property type="component" value="Unassembled WGS sequence"/>
</dbReference>
<dbReference type="AlphaFoldDB" id="A0A839S7W4"/>